<name>A0A397V1G8_9GLOM</name>
<evidence type="ECO:0000313" key="2">
    <source>
        <dbReference type="Proteomes" id="UP000266673"/>
    </source>
</evidence>
<keyword evidence="2" id="KW-1185">Reference proteome</keyword>
<proteinExistence type="predicted"/>
<dbReference type="AlphaFoldDB" id="A0A397V1G8"/>
<accession>A0A397V1G8</accession>
<reference evidence="1 2" key="1">
    <citation type="submission" date="2018-06" db="EMBL/GenBank/DDBJ databases">
        <title>Comparative genomics reveals the genomic features of Rhizophagus irregularis, R. cerebriforme, R. diaphanum and Gigaspora rosea, and their symbiotic lifestyle signature.</title>
        <authorList>
            <person name="Morin E."/>
            <person name="San Clemente H."/>
            <person name="Chen E.C.H."/>
            <person name="De La Providencia I."/>
            <person name="Hainaut M."/>
            <person name="Kuo A."/>
            <person name="Kohler A."/>
            <person name="Murat C."/>
            <person name="Tang N."/>
            <person name="Roy S."/>
            <person name="Loubradou J."/>
            <person name="Henrissat B."/>
            <person name="Grigoriev I.V."/>
            <person name="Corradi N."/>
            <person name="Roux C."/>
            <person name="Martin F.M."/>
        </authorList>
    </citation>
    <scope>NUCLEOTIDE SEQUENCE [LARGE SCALE GENOMIC DNA]</scope>
    <source>
        <strain evidence="1 2">DAOM 194757</strain>
    </source>
</reference>
<comment type="caution">
    <text evidence="1">The sequence shown here is derived from an EMBL/GenBank/DDBJ whole genome shotgun (WGS) entry which is preliminary data.</text>
</comment>
<sequence>MVLQLANNENLSEYLKINFSKLEWTDKLRMANFVSTPQNILVHDEKLLIAEFGLSKDETSKTSKLVFGVFFGKFQMADRHSNCLKKIPYGIIFHASKGEREIPIEGTVHQIHKFNFTKDVGIMVPELEEISRKLMDLLENENLVQVNSTNLFHILYLKSQFRIFNYQPIQIMTMRSFIYGFLLCGNYNMV</sequence>
<gene>
    <name evidence="1" type="ORF">C2G38_2247099</name>
</gene>
<dbReference type="EMBL" id="QKWP01000686">
    <property type="protein sequence ID" value="RIB16310.1"/>
    <property type="molecule type" value="Genomic_DNA"/>
</dbReference>
<dbReference type="OrthoDB" id="10535321at2759"/>
<protein>
    <submittedName>
        <fullName evidence="1">Uncharacterized protein</fullName>
    </submittedName>
</protein>
<evidence type="ECO:0000313" key="1">
    <source>
        <dbReference type="EMBL" id="RIB16310.1"/>
    </source>
</evidence>
<organism evidence="1 2">
    <name type="scientific">Gigaspora rosea</name>
    <dbReference type="NCBI Taxonomy" id="44941"/>
    <lineage>
        <taxon>Eukaryota</taxon>
        <taxon>Fungi</taxon>
        <taxon>Fungi incertae sedis</taxon>
        <taxon>Mucoromycota</taxon>
        <taxon>Glomeromycotina</taxon>
        <taxon>Glomeromycetes</taxon>
        <taxon>Diversisporales</taxon>
        <taxon>Gigasporaceae</taxon>
        <taxon>Gigaspora</taxon>
    </lineage>
</organism>
<dbReference type="Proteomes" id="UP000266673">
    <property type="component" value="Unassembled WGS sequence"/>
</dbReference>